<gene>
    <name evidence="2" type="ORF">PDM29_19365</name>
</gene>
<protein>
    <submittedName>
        <fullName evidence="2">DUF5664 domain-containing protein</fullName>
    </submittedName>
</protein>
<name>A0ABY9YNH8_9GAMM</name>
<evidence type="ECO:0000259" key="1">
    <source>
        <dbReference type="Pfam" id="PF18909"/>
    </source>
</evidence>
<dbReference type="RefSeq" id="WP_311191649.1">
    <property type="nucleotide sequence ID" value="NZ_CP115541.1"/>
</dbReference>
<dbReference type="InterPro" id="IPR044038">
    <property type="entry name" value="dATP/dGTP_diPOhydrolase_N"/>
</dbReference>
<feature type="domain" description="dATP/dGTP diphosphohydrolase N-terminal" evidence="1">
    <location>
        <begin position="109"/>
        <end position="176"/>
    </location>
</feature>
<dbReference type="EMBL" id="CP115541">
    <property type="protein sequence ID" value="WNH52451.1"/>
    <property type="molecule type" value="Genomic_DNA"/>
</dbReference>
<dbReference type="Proteomes" id="UP001302072">
    <property type="component" value="Chromosome"/>
</dbReference>
<sequence length="197" mass="21584">MFPRQPVYPGFKIPTASFPPTAPKGAVGDVNSTARGSGARYNSGKAPLDLIPLAVIARSIRRELGPKLVPGSAMIDVLKSLEALGDFQTKRDVAHLERSLGYLKDHWSSCAKVFDYGRKKYAEWNWAKGMDWNIPLACAARHALQYIDGEATDAESGESHIGHMMCNLVMLRTFVDSWPSGDNLPDPELFIPPGPAF</sequence>
<accession>A0ABY9YNH8</accession>
<evidence type="ECO:0000313" key="2">
    <source>
        <dbReference type="EMBL" id="WNH52451.1"/>
    </source>
</evidence>
<evidence type="ECO:0000313" key="3">
    <source>
        <dbReference type="Proteomes" id="UP001302072"/>
    </source>
</evidence>
<proteinExistence type="predicted"/>
<dbReference type="Pfam" id="PF18909">
    <property type="entry name" value="dGTP_diPhyd_N"/>
    <property type="match status" value="1"/>
</dbReference>
<keyword evidence="3" id="KW-1185">Reference proteome</keyword>
<reference evidence="2 3" key="1">
    <citation type="submission" date="2022-12" db="EMBL/GenBank/DDBJ databases">
        <title>Two new species, Stenotrophomonas aracearum and Stenotrophomonas oahuensis, isolated from Anthurium (Araceae family) in Hawaii.</title>
        <authorList>
            <person name="Chunag S.C."/>
            <person name="Dobhal S."/>
            <person name="Alvarez A."/>
            <person name="Arif M."/>
        </authorList>
    </citation>
    <scope>NUCLEOTIDE SEQUENCE [LARGE SCALE GENOMIC DNA]</scope>
    <source>
        <strain evidence="2 3">A5586</strain>
    </source>
</reference>
<organism evidence="2 3">
    <name type="scientific">Stenotrophomonas oahuensis</name>
    <dbReference type="NCBI Taxonomy" id="3003271"/>
    <lineage>
        <taxon>Bacteria</taxon>
        <taxon>Pseudomonadati</taxon>
        <taxon>Pseudomonadota</taxon>
        <taxon>Gammaproteobacteria</taxon>
        <taxon>Lysobacterales</taxon>
        <taxon>Lysobacteraceae</taxon>
        <taxon>Stenotrophomonas</taxon>
    </lineage>
</organism>